<dbReference type="RefSeq" id="WP_009383195.1">
    <property type="nucleotide sequence ID" value="NZ_AMSQ01000006.1"/>
</dbReference>
<evidence type="ECO:0000259" key="3">
    <source>
        <dbReference type="Pfam" id="PF20434"/>
    </source>
</evidence>
<feature type="transmembrane region" description="Helical" evidence="2">
    <location>
        <begin position="7"/>
        <end position="28"/>
    </location>
</feature>
<dbReference type="EMBL" id="AMSQ01000006">
    <property type="protein sequence ID" value="EKU48617.1"/>
    <property type="molecule type" value="Genomic_DNA"/>
</dbReference>
<dbReference type="InterPro" id="IPR029058">
    <property type="entry name" value="AB_hydrolase_fold"/>
</dbReference>
<dbReference type="Gene3D" id="3.40.50.1820">
    <property type="entry name" value="alpha/beta hydrolase"/>
    <property type="match status" value="1"/>
</dbReference>
<dbReference type="PANTHER" id="PTHR48081:SF6">
    <property type="entry name" value="PEPTIDASE S9 PROLYL OLIGOPEPTIDASE CATALYTIC DOMAIN-CONTAINING PROTEIN"/>
    <property type="match status" value="1"/>
</dbReference>
<evidence type="ECO:0000313" key="4">
    <source>
        <dbReference type="EMBL" id="EKU48617.1"/>
    </source>
</evidence>
<organism evidence="4 5">
    <name type="scientific">Staphylococcus massiliensis S46</name>
    <dbReference type="NCBI Taxonomy" id="1229783"/>
    <lineage>
        <taxon>Bacteria</taxon>
        <taxon>Bacillati</taxon>
        <taxon>Bacillota</taxon>
        <taxon>Bacilli</taxon>
        <taxon>Bacillales</taxon>
        <taxon>Staphylococcaceae</taxon>
        <taxon>Staphylococcus</taxon>
    </lineage>
</organism>
<dbReference type="InterPro" id="IPR049492">
    <property type="entry name" value="BD-FAE-like_dom"/>
</dbReference>
<keyword evidence="2" id="KW-0812">Transmembrane</keyword>
<keyword evidence="2" id="KW-1133">Transmembrane helix</keyword>
<dbReference type="eggNOG" id="COG0657">
    <property type="taxonomic scope" value="Bacteria"/>
</dbReference>
<protein>
    <submittedName>
        <fullName evidence="4">Putative esterase</fullName>
    </submittedName>
</protein>
<comment type="caution">
    <text evidence="4">The sequence shown here is derived from an EMBL/GenBank/DDBJ whole genome shotgun (WGS) entry which is preliminary data.</text>
</comment>
<evidence type="ECO:0000313" key="5">
    <source>
        <dbReference type="Proteomes" id="UP000009885"/>
    </source>
</evidence>
<dbReference type="OrthoDB" id="9815425at2"/>
<dbReference type="PATRIC" id="fig|1229783.3.peg.1091"/>
<gene>
    <name evidence="4" type="ORF">C273_05400</name>
</gene>
<dbReference type="InterPro" id="IPR050300">
    <property type="entry name" value="GDXG_lipolytic_enzyme"/>
</dbReference>
<reference evidence="4 5" key="1">
    <citation type="journal article" date="2013" name="Genome Announc.">
        <title>Genome Sequence of Staphylococcus massiliensis Strain S46, Isolated from the Surface of Healthy Human Skin.</title>
        <authorList>
            <person name="Srivastav R."/>
            <person name="Singh A."/>
            <person name="Jangir P.K."/>
            <person name="Kumari C."/>
            <person name="Muduli S."/>
            <person name="Sharma R."/>
        </authorList>
    </citation>
    <scope>NUCLEOTIDE SEQUENCE [LARGE SCALE GENOMIC DNA]</scope>
    <source>
        <strain evidence="4 5">S46</strain>
    </source>
</reference>
<dbReference type="SUPFAM" id="SSF53474">
    <property type="entry name" value="alpha/beta-Hydrolases"/>
    <property type="match status" value="1"/>
</dbReference>
<keyword evidence="1" id="KW-0378">Hydrolase</keyword>
<evidence type="ECO:0000256" key="1">
    <source>
        <dbReference type="ARBA" id="ARBA00022801"/>
    </source>
</evidence>
<sequence>MISNKKKITVIIIIVVVIASLLTGYFYFKWKEHRLHNEADKVTINNQHIKALTDIPYGSKYPKSYLDILTPEELDKDEKLPVIFWMHGGGYIAGDKQYKNNLLSKIAEKGYIVVNINYALAPDYKYPTQLRQMDKAVSFIKQNTHGLPIDYDRVIFGGDSAGAQMASQYTAMQTNKSLREEMDFEQQFDKDAIKAAIFFGGFYDMQTVRETEFPRIELFMKSYTGKEDWEHNFKDVSEMSTVKQATKDYPPTFLSVGDVDPFDSQNRAFYSALKEKDVPVEGFFFDGSHNLHHQYQFHLDKPESKENIRRVRAFLREHTDSSGFRKKPAGEL</sequence>
<dbReference type="Pfam" id="PF20434">
    <property type="entry name" value="BD-FAE"/>
    <property type="match status" value="1"/>
</dbReference>
<keyword evidence="5" id="KW-1185">Reference proteome</keyword>
<dbReference type="Proteomes" id="UP000009885">
    <property type="component" value="Unassembled WGS sequence"/>
</dbReference>
<proteinExistence type="predicted"/>
<dbReference type="AlphaFoldDB" id="K9B1B4"/>
<evidence type="ECO:0000256" key="2">
    <source>
        <dbReference type="SAM" id="Phobius"/>
    </source>
</evidence>
<name>K9B1B4_9STAP</name>
<keyword evidence="2" id="KW-0472">Membrane</keyword>
<dbReference type="STRING" id="1229783.C273_05400"/>
<accession>K9B1B4</accession>
<feature type="domain" description="BD-FAE-like" evidence="3">
    <location>
        <begin position="66"/>
        <end position="262"/>
    </location>
</feature>
<dbReference type="GO" id="GO:0016787">
    <property type="term" value="F:hydrolase activity"/>
    <property type="evidence" value="ECO:0007669"/>
    <property type="project" value="UniProtKB-KW"/>
</dbReference>
<dbReference type="PANTHER" id="PTHR48081">
    <property type="entry name" value="AB HYDROLASE SUPERFAMILY PROTEIN C4A8.06C"/>
    <property type="match status" value="1"/>
</dbReference>